<proteinExistence type="predicted"/>
<evidence type="ECO:0000313" key="1">
    <source>
        <dbReference type="EMBL" id="SSX04606.1"/>
    </source>
</evidence>
<sequence>MYFHNAGNTDEMLPPYFLTFNIKPEIQRQALVPPKPNEFFNAMRGKDPEFHTYISLSLVHTKTADPSPITKPLRDLSNGRDAFCGSIDVLKALKRQKPAILKVFIQASVPPAIITSASPLQMNL</sequence>
<organism evidence="2">
    <name type="scientific">Culicoides sonorensis</name>
    <name type="common">Biting midge</name>
    <dbReference type="NCBI Taxonomy" id="179676"/>
    <lineage>
        <taxon>Eukaryota</taxon>
        <taxon>Metazoa</taxon>
        <taxon>Ecdysozoa</taxon>
        <taxon>Arthropoda</taxon>
        <taxon>Hexapoda</taxon>
        <taxon>Insecta</taxon>
        <taxon>Pterygota</taxon>
        <taxon>Neoptera</taxon>
        <taxon>Endopterygota</taxon>
        <taxon>Diptera</taxon>
        <taxon>Nematocera</taxon>
        <taxon>Chironomoidea</taxon>
        <taxon>Ceratopogonidae</taxon>
        <taxon>Ceratopogoninae</taxon>
        <taxon>Culicoides</taxon>
        <taxon>Monoculicoides</taxon>
    </lineage>
</organism>
<accession>A0A336M7W7</accession>
<dbReference type="EMBL" id="UFQT01000524">
    <property type="protein sequence ID" value="SSX24969.1"/>
    <property type="molecule type" value="Genomic_DNA"/>
</dbReference>
<evidence type="ECO:0000313" key="2">
    <source>
        <dbReference type="EMBL" id="SSX24969.1"/>
    </source>
</evidence>
<protein>
    <submittedName>
        <fullName evidence="2">CSON011762 protein</fullName>
    </submittedName>
</protein>
<reference evidence="1" key="1">
    <citation type="submission" date="2018-04" db="EMBL/GenBank/DDBJ databases">
        <authorList>
            <person name="Go L.Y."/>
            <person name="Mitchell J.A."/>
        </authorList>
    </citation>
    <scope>NUCLEOTIDE SEQUENCE</scope>
    <source>
        <tissue evidence="1">Whole organism</tissue>
    </source>
</reference>
<dbReference type="EMBL" id="UFQS01000524">
    <property type="protein sequence ID" value="SSX04606.1"/>
    <property type="molecule type" value="Genomic_DNA"/>
</dbReference>
<dbReference type="VEuPathDB" id="VectorBase:CSON011762"/>
<gene>
    <name evidence="2" type="primary">CSON011762</name>
</gene>
<dbReference type="AlphaFoldDB" id="A0A336M7W7"/>
<name>A0A336M7W7_CULSO</name>
<reference evidence="2" key="2">
    <citation type="submission" date="2018-07" db="EMBL/GenBank/DDBJ databases">
        <authorList>
            <person name="Quirk P.G."/>
            <person name="Krulwich T.A."/>
        </authorList>
    </citation>
    <scope>NUCLEOTIDE SEQUENCE</scope>
</reference>